<dbReference type="PROSITE" id="PS00719">
    <property type="entry name" value="GLYCOSYL_HYDROL_F2_1"/>
    <property type="match status" value="3"/>
</dbReference>
<comment type="function">
    <text evidence="1 12">Plays an important role in the degradation of dermatan and keratan sulfates.</text>
</comment>
<dbReference type="Gene3D" id="3.20.20.80">
    <property type="entry name" value="Glycosidases"/>
    <property type="match status" value="3"/>
</dbReference>
<feature type="chain" id="PRO_5012398588" description="Beta-glucuronidase" evidence="13">
    <location>
        <begin position="18"/>
        <end position="1946"/>
    </location>
</feature>
<proteinExistence type="inferred from homology"/>
<comment type="catalytic activity">
    <reaction evidence="12">
        <text>a beta-D-glucuronoside + H2O = D-glucuronate + an alcohol</text>
        <dbReference type="Rhea" id="RHEA:17633"/>
        <dbReference type="ChEBI" id="CHEBI:15377"/>
        <dbReference type="ChEBI" id="CHEBI:30879"/>
        <dbReference type="ChEBI" id="CHEBI:58720"/>
        <dbReference type="ChEBI" id="CHEBI:83411"/>
        <dbReference type="EC" id="3.2.1.31"/>
    </reaction>
</comment>
<feature type="domain" description="Glycosyl hydrolases family 2 sugar binding" evidence="16">
    <location>
        <begin position="60"/>
        <end position="237"/>
    </location>
</feature>
<dbReference type="Pfam" id="PF02836">
    <property type="entry name" value="Glyco_hydro_2_C"/>
    <property type="match status" value="3"/>
</dbReference>
<dbReference type="GO" id="GO:0005975">
    <property type="term" value="P:carbohydrate metabolic process"/>
    <property type="evidence" value="ECO:0007669"/>
    <property type="project" value="InterPro"/>
</dbReference>
<dbReference type="SUPFAM" id="SSF51445">
    <property type="entry name" value="(Trans)glycosidases"/>
    <property type="match status" value="3"/>
</dbReference>
<evidence type="ECO:0000256" key="5">
    <source>
        <dbReference type="ARBA" id="ARBA00012761"/>
    </source>
</evidence>
<evidence type="ECO:0000256" key="10">
    <source>
        <dbReference type="ARBA" id="ARBA00023228"/>
    </source>
</evidence>
<feature type="signal peptide" evidence="13">
    <location>
        <begin position="1"/>
        <end position="17"/>
    </location>
</feature>
<dbReference type="PANTHER" id="PTHR10066">
    <property type="entry name" value="BETA-GLUCURONIDASE"/>
    <property type="match status" value="1"/>
</dbReference>
<keyword evidence="7 13" id="KW-0732">Signal</keyword>
<evidence type="ECO:0000256" key="1">
    <source>
        <dbReference type="ARBA" id="ARBA00003025"/>
    </source>
</evidence>
<evidence type="ECO:0000256" key="6">
    <source>
        <dbReference type="ARBA" id="ARBA00016205"/>
    </source>
</evidence>
<dbReference type="Pfam" id="PF00703">
    <property type="entry name" value="Glyco_hydro_2"/>
    <property type="match status" value="3"/>
</dbReference>
<dbReference type="Gene3D" id="2.60.120.260">
    <property type="entry name" value="Galactose-binding domain-like"/>
    <property type="match status" value="3"/>
</dbReference>
<dbReference type="PRINTS" id="PR00132">
    <property type="entry name" value="GLHYDRLASE2"/>
</dbReference>
<evidence type="ECO:0000256" key="9">
    <source>
        <dbReference type="ARBA" id="ARBA00023180"/>
    </source>
</evidence>
<comment type="subunit">
    <text evidence="4 12">Homotetramer.</text>
</comment>
<evidence type="ECO:0000259" key="16">
    <source>
        <dbReference type="Pfam" id="PF02837"/>
    </source>
</evidence>
<accession>A0A232FL62</accession>
<evidence type="ECO:0000256" key="8">
    <source>
        <dbReference type="ARBA" id="ARBA00022801"/>
    </source>
</evidence>
<dbReference type="STRING" id="543379.A0A232FL62"/>
<dbReference type="EMBL" id="NNAY01000055">
    <property type="protein sequence ID" value="OXU31484.1"/>
    <property type="molecule type" value="Genomic_DNA"/>
</dbReference>
<evidence type="ECO:0000259" key="15">
    <source>
        <dbReference type="Pfam" id="PF02836"/>
    </source>
</evidence>
<keyword evidence="9" id="KW-0325">Glycoprotein</keyword>
<keyword evidence="18" id="KW-1185">Reference proteome</keyword>
<dbReference type="EC" id="3.2.1.31" evidence="5 12"/>
<dbReference type="InterPro" id="IPR006101">
    <property type="entry name" value="Glyco_hydro_2"/>
</dbReference>
<evidence type="ECO:0000256" key="13">
    <source>
        <dbReference type="SAM" id="SignalP"/>
    </source>
</evidence>
<feature type="domain" description="Glycoside hydrolase family 2 immunoglobulin-like beta-sandwich" evidence="14">
    <location>
        <begin position="239"/>
        <end position="343"/>
    </location>
</feature>
<reference evidence="17 18" key="1">
    <citation type="journal article" date="2017" name="Curr. Biol.">
        <title>The Evolution of Venom by Co-option of Single-Copy Genes.</title>
        <authorList>
            <person name="Martinson E.O."/>
            <person name="Mrinalini"/>
            <person name="Kelkar Y.D."/>
            <person name="Chang C.H."/>
            <person name="Werren J.H."/>
        </authorList>
    </citation>
    <scope>NUCLEOTIDE SEQUENCE [LARGE SCALE GENOMIC DNA]</scope>
    <source>
        <strain evidence="17 18">Alberta</strain>
        <tissue evidence="17">Whole body</tissue>
    </source>
</reference>
<evidence type="ECO:0000313" key="18">
    <source>
        <dbReference type="Proteomes" id="UP000215335"/>
    </source>
</evidence>
<dbReference type="GO" id="GO:0005615">
    <property type="term" value="C:extracellular space"/>
    <property type="evidence" value="ECO:0007669"/>
    <property type="project" value="TreeGrafter"/>
</dbReference>
<evidence type="ECO:0000256" key="2">
    <source>
        <dbReference type="ARBA" id="ARBA00004371"/>
    </source>
</evidence>
<feature type="domain" description="Glycoside hydrolase family 2 immunoglobulin-like beta-sandwich" evidence="14">
    <location>
        <begin position="883"/>
        <end position="987"/>
    </location>
</feature>
<dbReference type="OrthoDB" id="408532at2759"/>
<dbReference type="InterPro" id="IPR006102">
    <property type="entry name" value="Ig-like_GH2"/>
</dbReference>
<dbReference type="GO" id="GO:0005764">
    <property type="term" value="C:lysosome"/>
    <property type="evidence" value="ECO:0007669"/>
    <property type="project" value="UniProtKB-SubCell"/>
</dbReference>
<dbReference type="GO" id="GO:0019391">
    <property type="term" value="P:glucuronoside catabolic process"/>
    <property type="evidence" value="ECO:0007669"/>
    <property type="project" value="TreeGrafter"/>
</dbReference>
<keyword evidence="8 12" id="KW-0378">Hydrolase</keyword>
<feature type="domain" description="Glycoside hydrolase family 2 catalytic" evidence="15">
    <location>
        <begin position="994"/>
        <end position="1288"/>
    </location>
</feature>
<dbReference type="InterPro" id="IPR036156">
    <property type="entry name" value="Beta-gal/glucu_dom_sf"/>
</dbReference>
<dbReference type="InterPro" id="IPR013783">
    <property type="entry name" value="Ig-like_fold"/>
</dbReference>
<dbReference type="InterPro" id="IPR017853">
    <property type="entry name" value="GH"/>
</dbReference>
<dbReference type="PROSITE" id="PS00608">
    <property type="entry name" value="GLYCOSYL_HYDROL_F2_2"/>
    <property type="match status" value="3"/>
</dbReference>
<feature type="domain" description="Glycosyl hydrolases family 2 sugar binding" evidence="16">
    <location>
        <begin position="754"/>
        <end position="881"/>
    </location>
</feature>
<dbReference type="InterPro" id="IPR023230">
    <property type="entry name" value="Glyco_hydro_2_CS"/>
</dbReference>
<dbReference type="SUPFAM" id="SSF49303">
    <property type="entry name" value="beta-Galactosidase/glucuronidase domain"/>
    <property type="match status" value="3"/>
</dbReference>
<gene>
    <name evidence="17" type="ORF">TSAR_017008</name>
</gene>
<comment type="subcellular location">
    <subcellularLocation>
        <location evidence="2">Lysosome</location>
    </subcellularLocation>
</comment>
<protein>
    <recommendedName>
        <fullName evidence="6 12">Beta-glucuronidase</fullName>
        <ecNumber evidence="5 12">3.2.1.31</ecNumber>
    </recommendedName>
</protein>
<dbReference type="Pfam" id="PF02837">
    <property type="entry name" value="Glyco_hydro_2_N"/>
    <property type="match status" value="3"/>
</dbReference>
<comment type="caution">
    <text evidence="17">The sequence shown here is derived from an EMBL/GenBank/DDBJ whole genome shotgun (WGS) entry which is preliminary data.</text>
</comment>
<dbReference type="GO" id="GO:0030246">
    <property type="term" value="F:carbohydrate binding"/>
    <property type="evidence" value="ECO:0007669"/>
    <property type="project" value="TreeGrafter"/>
</dbReference>
<comment type="similarity">
    <text evidence="3 12">Belongs to the glycosyl hydrolase 2 family.</text>
</comment>
<feature type="domain" description="Glycoside hydrolase family 2 catalytic" evidence="15">
    <location>
        <begin position="1629"/>
        <end position="1923"/>
    </location>
</feature>
<name>A0A232FL62_9HYME</name>
<dbReference type="InterPro" id="IPR008979">
    <property type="entry name" value="Galactose-bd-like_sf"/>
</dbReference>
<dbReference type="NCBIfam" id="NF007538">
    <property type="entry name" value="PRK10150.1"/>
    <property type="match status" value="3"/>
</dbReference>
<keyword evidence="10 12" id="KW-0458">Lysosome</keyword>
<dbReference type="InterPro" id="IPR023232">
    <property type="entry name" value="Glyco_hydro_2_AS"/>
</dbReference>
<dbReference type="SUPFAM" id="SSF49785">
    <property type="entry name" value="Galactose-binding domain-like"/>
    <property type="match status" value="3"/>
</dbReference>
<evidence type="ECO:0000256" key="3">
    <source>
        <dbReference type="ARBA" id="ARBA00007401"/>
    </source>
</evidence>
<evidence type="ECO:0000313" key="17">
    <source>
        <dbReference type="EMBL" id="OXU31484.1"/>
    </source>
</evidence>
<dbReference type="Gene3D" id="2.60.40.10">
    <property type="entry name" value="Immunoglobulins"/>
    <property type="match status" value="3"/>
</dbReference>
<dbReference type="InterPro" id="IPR006103">
    <property type="entry name" value="Glyco_hydro_2_cat"/>
</dbReference>
<dbReference type="FunFam" id="2.60.40.10:FF:000628">
    <property type="entry name" value="Beta-glucuronidase"/>
    <property type="match status" value="3"/>
</dbReference>
<evidence type="ECO:0000256" key="4">
    <source>
        <dbReference type="ARBA" id="ARBA00011881"/>
    </source>
</evidence>
<evidence type="ECO:0000256" key="11">
    <source>
        <dbReference type="ARBA" id="ARBA00023295"/>
    </source>
</evidence>
<dbReference type="GO" id="GO:0004566">
    <property type="term" value="F:beta-glucuronidase activity"/>
    <property type="evidence" value="ECO:0007669"/>
    <property type="project" value="UniProtKB-EC"/>
</dbReference>
<dbReference type="FunFam" id="3.20.20.80:FF:000029">
    <property type="entry name" value="Beta-glucuronidase"/>
    <property type="match status" value="3"/>
</dbReference>
<feature type="domain" description="Glycoside hydrolase family 2 catalytic" evidence="15">
    <location>
        <begin position="348"/>
        <end position="643"/>
    </location>
</feature>
<organism evidence="17 18">
    <name type="scientific">Trichomalopsis sarcophagae</name>
    <dbReference type="NCBI Taxonomy" id="543379"/>
    <lineage>
        <taxon>Eukaryota</taxon>
        <taxon>Metazoa</taxon>
        <taxon>Ecdysozoa</taxon>
        <taxon>Arthropoda</taxon>
        <taxon>Hexapoda</taxon>
        <taxon>Insecta</taxon>
        <taxon>Pterygota</taxon>
        <taxon>Neoptera</taxon>
        <taxon>Endopterygota</taxon>
        <taxon>Hymenoptera</taxon>
        <taxon>Apocrita</taxon>
        <taxon>Proctotrupomorpha</taxon>
        <taxon>Chalcidoidea</taxon>
        <taxon>Pteromalidae</taxon>
        <taxon>Pteromalinae</taxon>
        <taxon>Trichomalopsis</taxon>
    </lineage>
</organism>
<feature type="domain" description="Glycosyl hydrolases family 2 sugar binding" evidence="16">
    <location>
        <begin position="1342"/>
        <end position="1518"/>
    </location>
</feature>
<comment type="activity regulation">
    <text evidence="12">Inhibited by L-aspartic acid.</text>
</comment>
<dbReference type="FunFam" id="2.60.120.260:FF:000027">
    <property type="entry name" value="Beta-glucuronidase"/>
    <property type="match status" value="3"/>
</dbReference>
<dbReference type="Proteomes" id="UP000215335">
    <property type="component" value="Unassembled WGS sequence"/>
</dbReference>
<dbReference type="PANTHER" id="PTHR10066:SF67">
    <property type="entry name" value="BETA-GLUCURONIDASE"/>
    <property type="match status" value="1"/>
</dbReference>
<keyword evidence="11 12" id="KW-0326">Glycosidase</keyword>
<evidence type="ECO:0000256" key="7">
    <source>
        <dbReference type="ARBA" id="ARBA00022729"/>
    </source>
</evidence>
<evidence type="ECO:0000259" key="14">
    <source>
        <dbReference type="Pfam" id="PF00703"/>
    </source>
</evidence>
<feature type="domain" description="Glycoside hydrolase family 2 immunoglobulin-like beta-sandwich" evidence="14">
    <location>
        <begin position="1521"/>
        <end position="1624"/>
    </location>
</feature>
<evidence type="ECO:0000256" key="12">
    <source>
        <dbReference type="RuleBase" id="RU361154"/>
    </source>
</evidence>
<sequence>MWRQFLLALAGAALVMGTEVNVKDPGMLPEADEFAISPEEPPIPPLPGMLYPRESESREIKSLDGFWDFVVPPSNDVKKGHREGWYSDSLTKAGKVMQMPVPSSYNDITTSKALRDHVGPVWYEKTFFIPASWQYKRVFLRFGSVNYLAEVWLNGELLTNHELGHLPFEVELTEKALYGQQNRITVAVDNSLLANSVPQGNVYDVGADNGTVKVQYYTFDFFNYAGIHRPVLLHTKPRVFVDDLNVTTGLINDVGIIKYSVDIAGAGEKEVPVCEVNLLDANNQYLLTTPVMGTQGTFKVSSPNLWWPRTMSSNPGYMYTLEVTVHVPNSSEPDIYRLPVGIRTLRWTNTTFLINEKPIYFRGFGRHEDSAIRGRGLDLPTVARDYELLQWVGANAYRTSHYPYSDEVLDVADRLGFLIVDECPSVNTENYTPELLKRHKQSLSELIRRDKNRPSVVLWSIANEPRTQLADTGVYFKQVAQHTKTLDPSRPITIALARSVVEDKAGQYLDIISFNRYNSWYQNSGRTDMIIKNVVNEAQNWHNKYKKPVLMSEYGGDTMPGLHELPSYIWSEEYQTEIMSKHFEAFDQLRARGFFIGEFIWNFADFRTAETYTRVGGNKKGIFTRDRQPKSAAFHVRRRYHALSAELDSNPELPNDLENYVSSYYSILNFFALFLEITGLASDDPPLTPLPGLLFPRESETREVKSLDGFWDFLAPPAMDVQRGYSHALYMQELSKAGKVTQMPVPSSYNDITTSSALRDHVGPVWYEKSFYVPVAWKDKRVFLRFGSVNYLARVWLNGYFMTNHEMGHLPFEAEITSEVIFGGKNRVTIAVDNVLLQTSVPQGKIRDVEVDNATVKVQTYTFDFFNYAGIHRPVLLHAKPKAYIDDISVNTEVINDIGVIKYKISIAGLKPNESYACDVNLVDVDNKRVVKGLFAGNEGVLKVVSPNLWWPRSMDENPGYMYTLEVVLSVTNSTERDVYRLPIGIRSLEWTYNSLLINGKPIYFRGFGRHEDSAIRGRGLDLPTVARDHELLAWIEANSYRTSHYPYSEEVLDVADRMGFLVIDECPSVDTENYNELLLERHKISLSELIRRDKNRPSVIMWSVANEPKTGNYEASWYFKQVTQHTRYLDKTRPITMALATSPNEDYAGKYLDIISFNRYNGWYSNPGKIDMITRKVVAEAQTWHNKYKKPVIMAEYGADTMIGLHELPEYIWSEEYQMEVMSRHFEAFDQLRAQGFFIGEFIWNFADFRTAQTYTRVGGNRKGVFTRDRQPKMVAHHVRRRYRSLSIELDNAKVANGKKKSMFGKYFGSYSSGDLTKVEPTTTKLPGLLYPRESESREVKSLDGFWDFVIPPADDVQKGHRELWHTDTLSKFDNVIQMPVPSSYNDITTSSALRDHIGPVWYEKSFFIPSSWKSEKVFLRFGSVNYLAQVWLNGDLLTNHEIGHLPFEAEITTFIVFGAKNRVTVAVDNSLLKTTVPQGKIISMESDNGPVKVQTYSFDFFNYAGIHRPVILHTKPKIYIDDITITTELAGDVGIINYMIEIAGLEETDLPICHVNLIDANNQFATDGPHIGIQGIIEIKSPKLWWPRSMNENPGYLYTFEVAVTTSNSPKIDIYRLPIGIRNIEWTTSSFLINNKPVYFRGFGRHEDSPIRGRGLDLVTVARDHELLKWIGANAYRTSHYPYSDEVLDMADKLGFLIIDECPSVDTESYSSTLLKKHKRSLSELIRRDKNRPSVVMWSIANEPRTQHRNASSYFKQIVQHTKSLDSTRPVTIAIAVSSSEDKVGQYLDVISFNRYNAWYSNPGRLDMITKRIVTEAQAWHNKYKKPVLMSEYGADTMQGLHELPEYIWSEEYQTQLISKHFKAFDLLRAEGFFIGEFIWNFADFRTAQTYTRVGGNKKGVFTRDRQPKMVAHHIRKRYHALGAEQDESKLPNDLENYISSHYL</sequence>
<dbReference type="InterPro" id="IPR006104">
    <property type="entry name" value="Glyco_hydro_2_N"/>
</dbReference>